<sequence length="235" mass="22627">MTTNTENPTWGEEPQPGQTPAGPPWTGRKTLAAVAIAVGIAAVGGGVIYAASGSESSGQNAMGGRGMGMPGMVGDGGGLTSASPFGDSEHGEFQVGEVTEVGDGSISVTSADGYAKTYVVDADTVVRVLSLGAGSRNQGGGGSGLSDLAAGDSVTVVFTTGSDGRSTADAITERGEQSGFPGGQDGGQGQFPGGQDGGGGQDGSGQDGGQNGQQGNGQQGNGQGGNGQGMTPPSR</sequence>
<keyword evidence="2" id="KW-1133">Transmembrane helix</keyword>
<feature type="compositionally biased region" description="Gly residues" evidence="1">
    <location>
        <begin position="180"/>
        <end position="228"/>
    </location>
</feature>
<dbReference type="HOGENOM" id="CLU_105088_0_0_11"/>
<evidence type="ECO:0008006" key="5">
    <source>
        <dbReference type="Google" id="ProtNLM"/>
    </source>
</evidence>
<dbReference type="EMBL" id="CP001630">
    <property type="protein sequence ID" value="ACU35673.1"/>
    <property type="molecule type" value="Genomic_DNA"/>
</dbReference>
<feature type="region of interest" description="Disordered" evidence="1">
    <location>
        <begin position="158"/>
        <end position="235"/>
    </location>
</feature>
<protein>
    <recommendedName>
        <fullName evidence="5">DUF5666 domain-containing protein</fullName>
    </recommendedName>
</protein>
<name>C6WCQ6_ACTMD</name>
<keyword evidence="4" id="KW-1185">Reference proteome</keyword>
<keyword evidence="2" id="KW-0812">Transmembrane</keyword>
<dbReference type="Proteomes" id="UP000002213">
    <property type="component" value="Chromosome"/>
</dbReference>
<dbReference type="eggNOG" id="ENOG50337Q8">
    <property type="taxonomic scope" value="Bacteria"/>
</dbReference>
<dbReference type="STRING" id="446462.Amir_1725"/>
<dbReference type="RefSeq" id="WP_015800562.1">
    <property type="nucleotide sequence ID" value="NC_013093.1"/>
</dbReference>
<evidence type="ECO:0000256" key="1">
    <source>
        <dbReference type="SAM" id="MobiDB-lite"/>
    </source>
</evidence>
<evidence type="ECO:0000313" key="3">
    <source>
        <dbReference type="EMBL" id="ACU35673.1"/>
    </source>
</evidence>
<evidence type="ECO:0000256" key="2">
    <source>
        <dbReference type="SAM" id="Phobius"/>
    </source>
</evidence>
<evidence type="ECO:0000313" key="4">
    <source>
        <dbReference type="Proteomes" id="UP000002213"/>
    </source>
</evidence>
<accession>C6WCQ6</accession>
<dbReference type="KEGG" id="ami:Amir_1725"/>
<reference evidence="3 4" key="1">
    <citation type="journal article" date="2009" name="Stand. Genomic Sci.">
        <title>Complete genome sequence of Actinosynnema mirum type strain (101).</title>
        <authorList>
            <person name="Land M."/>
            <person name="Lapidus A."/>
            <person name="Mayilraj S."/>
            <person name="Chen F."/>
            <person name="Copeland A."/>
            <person name="Del Rio T.G."/>
            <person name="Nolan M."/>
            <person name="Lucas S."/>
            <person name="Tice H."/>
            <person name="Cheng J.F."/>
            <person name="Chertkov O."/>
            <person name="Bruce D."/>
            <person name="Goodwin L."/>
            <person name="Pitluck S."/>
            <person name="Rohde M."/>
            <person name="Goker M."/>
            <person name="Pati A."/>
            <person name="Ivanova N."/>
            <person name="Mavromatis K."/>
            <person name="Chen A."/>
            <person name="Palaniappan K."/>
            <person name="Hauser L."/>
            <person name="Chang Y.J."/>
            <person name="Jeffries C.C."/>
            <person name="Brettin T."/>
            <person name="Detter J.C."/>
            <person name="Han C."/>
            <person name="Chain P."/>
            <person name="Tindall B.J."/>
            <person name="Bristow J."/>
            <person name="Eisen J.A."/>
            <person name="Markowitz V."/>
            <person name="Hugenholtz P."/>
            <person name="Kyrpides N.C."/>
            <person name="Klenk H.P."/>
        </authorList>
    </citation>
    <scope>NUCLEOTIDE SEQUENCE [LARGE SCALE GENOMIC DNA]</scope>
    <source>
        <strain evidence="4">ATCC 29888 / DSM 43827 / JCM 3225 / NBRC 14064 / NCIMB 13271 / NRRL B-12336 / IMRU 3971 / 101</strain>
    </source>
</reference>
<organism evidence="3 4">
    <name type="scientific">Actinosynnema mirum (strain ATCC 29888 / DSM 43827 / JCM 3225 / NBRC 14064 / NCIMB 13271 / NRRL B-12336 / IMRU 3971 / 101)</name>
    <dbReference type="NCBI Taxonomy" id="446462"/>
    <lineage>
        <taxon>Bacteria</taxon>
        <taxon>Bacillati</taxon>
        <taxon>Actinomycetota</taxon>
        <taxon>Actinomycetes</taxon>
        <taxon>Pseudonocardiales</taxon>
        <taxon>Pseudonocardiaceae</taxon>
        <taxon>Actinosynnema</taxon>
    </lineage>
</organism>
<keyword evidence="2" id="KW-0472">Membrane</keyword>
<proteinExistence type="predicted"/>
<feature type="transmembrane region" description="Helical" evidence="2">
    <location>
        <begin position="31"/>
        <end position="52"/>
    </location>
</feature>
<feature type="region of interest" description="Disordered" evidence="1">
    <location>
        <begin position="1"/>
        <end position="26"/>
    </location>
</feature>
<gene>
    <name evidence="3" type="ordered locus">Amir_1725</name>
</gene>
<dbReference type="AlphaFoldDB" id="C6WCQ6"/>